<sequence>MPNIKVYRGGILQFVLSVFITLTALFIAIPGLAQPQATGQMLSLDEAINVALKNHPAIVEYKERSLAAKSQIGVSRANLLPQATHSTSYYYGNSVPSTGINLPSGGPAFASSSGVISDYVVHRNTVNQLLYDFGKTLGQIGQSKAQYEVSKMDLANTRQQVVLDAKNAFYGYLAAQRAVKVSEENVRLNEDLVRQAKGFYQVGVKAKIDVTTAEANLYNAQADLITARNTFQISQVSLMTALGLKSWPYAGLTFQLDTQPKLIDLNEAKDKAFSSRPEYLKNQFQQKADQEALRSAKAGYFPTLTSQGVQNTQGKAYGGMRDTWSVSVQMNFPLFEGLATTYAVRQAKASLRATESNTEVLRQDINKQVEQSYLDVGAAAERIRSTEKAKQAARENWDLAQGRYKAGVGSIIEVTDAQVKFFQAELNYIRSVYDLKTAEAGLERAIGKAY</sequence>
<dbReference type="Proteomes" id="UP000000483">
    <property type="component" value="Chromosome"/>
</dbReference>
<keyword evidence="10" id="KW-1185">Reference proteome</keyword>
<dbReference type="KEGG" id="dao:Desac_2223"/>
<evidence type="ECO:0000256" key="4">
    <source>
        <dbReference type="ARBA" id="ARBA00022452"/>
    </source>
</evidence>
<evidence type="ECO:0000256" key="5">
    <source>
        <dbReference type="ARBA" id="ARBA00022692"/>
    </source>
</evidence>
<dbReference type="GO" id="GO:0015562">
    <property type="term" value="F:efflux transmembrane transporter activity"/>
    <property type="evidence" value="ECO:0007669"/>
    <property type="project" value="InterPro"/>
</dbReference>
<proteinExistence type="inferred from homology"/>
<comment type="subcellular location">
    <subcellularLocation>
        <location evidence="1">Cell outer membrane</location>
    </subcellularLocation>
</comment>
<gene>
    <name evidence="9" type="ordered locus">Desac_2223</name>
</gene>
<dbReference type="GO" id="GO:0015288">
    <property type="term" value="F:porin activity"/>
    <property type="evidence" value="ECO:0007669"/>
    <property type="project" value="TreeGrafter"/>
</dbReference>
<keyword evidence="8" id="KW-1133">Transmembrane helix</keyword>
<dbReference type="InterPro" id="IPR028351">
    <property type="entry name" value="CyaE"/>
</dbReference>
<dbReference type="GO" id="GO:0009279">
    <property type="term" value="C:cell outer membrane"/>
    <property type="evidence" value="ECO:0007669"/>
    <property type="project" value="UniProtKB-SubCell"/>
</dbReference>
<dbReference type="OrthoDB" id="9772436at2"/>
<evidence type="ECO:0000256" key="6">
    <source>
        <dbReference type="ARBA" id="ARBA00023136"/>
    </source>
</evidence>
<protein>
    <submittedName>
        <fullName evidence="9">Outer membrane efflux protein</fullName>
    </submittedName>
</protein>
<dbReference type="GO" id="GO:1990281">
    <property type="term" value="C:efflux pump complex"/>
    <property type="evidence" value="ECO:0007669"/>
    <property type="project" value="TreeGrafter"/>
</dbReference>
<keyword evidence="6 8" id="KW-0472">Membrane</keyword>
<reference evidence="9 10" key="1">
    <citation type="journal article" date="2011" name="Stand. Genomic Sci.">
        <title>Complete genome sequence of the acetate-degrading sulfate reducer Desulfobacca acetoxidans type strain (ASRB2).</title>
        <authorList>
            <person name="Goker M."/>
            <person name="Teshima H."/>
            <person name="Lapidus A."/>
            <person name="Nolan M."/>
            <person name="Lucas S."/>
            <person name="Hammon N."/>
            <person name="Deshpande S."/>
            <person name="Cheng J.F."/>
            <person name="Tapia R."/>
            <person name="Han C."/>
            <person name="Goodwin L."/>
            <person name="Pitluck S."/>
            <person name="Huntemann M."/>
            <person name="Liolios K."/>
            <person name="Ivanova N."/>
            <person name="Pagani I."/>
            <person name="Mavromatis K."/>
            <person name="Ovchinikova G."/>
            <person name="Pati A."/>
            <person name="Chen A."/>
            <person name="Palaniappan K."/>
            <person name="Land M."/>
            <person name="Hauser L."/>
            <person name="Brambilla E.M."/>
            <person name="Rohde M."/>
            <person name="Spring S."/>
            <person name="Detter J.C."/>
            <person name="Woyke T."/>
            <person name="Bristow J."/>
            <person name="Eisen J.A."/>
            <person name="Markowitz V."/>
            <person name="Hugenholtz P."/>
            <person name="Kyrpides N.C."/>
            <person name="Klenk H.P."/>
        </authorList>
    </citation>
    <scope>NUCLEOTIDE SEQUENCE [LARGE SCALE GENOMIC DNA]</scope>
    <source>
        <strain evidence="10">ATCC 700848 / DSM 11109 / ASRB2</strain>
    </source>
</reference>
<dbReference type="SUPFAM" id="SSF56954">
    <property type="entry name" value="Outer membrane efflux proteins (OEP)"/>
    <property type="match status" value="1"/>
</dbReference>
<dbReference type="STRING" id="880072.Desac_2223"/>
<dbReference type="InterPro" id="IPR003423">
    <property type="entry name" value="OMP_efflux"/>
</dbReference>
<keyword evidence="3" id="KW-0813">Transport</keyword>
<keyword evidence="7" id="KW-0998">Cell outer membrane</keyword>
<dbReference type="PIRSF" id="PIRSF001892">
    <property type="entry name" value="CyaE"/>
    <property type="match status" value="1"/>
</dbReference>
<reference evidence="10" key="2">
    <citation type="submission" date="2011-03" db="EMBL/GenBank/DDBJ databases">
        <title>The complete genome of Desulfobacca acetoxidans DSM 11109.</title>
        <authorList>
            <consortium name="US DOE Joint Genome Institute (JGI-PGF)"/>
            <person name="Lucas S."/>
            <person name="Copeland A."/>
            <person name="Lapidus A."/>
            <person name="Bruce D."/>
            <person name="Goodwin L."/>
            <person name="Pitluck S."/>
            <person name="Peters L."/>
            <person name="Kyrpides N."/>
            <person name="Mavromatis K."/>
            <person name="Ivanova N."/>
            <person name="Ovchinnikova G."/>
            <person name="Teshima H."/>
            <person name="Detter J.C."/>
            <person name="Han C."/>
            <person name="Land M."/>
            <person name="Hauser L."/>
            <person name="Markowitz V."/>
            <person name="Cheng J.-F."/>
            <person name="Hugenholtz P."/>
            <person name="Woyke T."/>
            <person name="Wu D."/>
            <person name="Spring S."/>
            <person name="Schueler E."/>
            <person name="Brambilla E."/>
            <person name="Klenk H.-P."/>
            <person name="Eisen J.A."/>
        </authorList>
    </citation>
    <scope>NUCLEOTIDE SEQUENCE [LARGE SCALE GENOMIC DNA]</scope>
    <source>
        <strain evidence="10">ATCC 700848 / DSM 11109 / ASRB2</strain>
    </source>
</reference>
<accession>F2NFD2</accession>
<dbReference type="Gene3D" id="1.20.1600.10">
    <property type="entry name" value="Outer membrane efflux proteins (OEP)"/>
    <property type="match status" value="1"/>
</dbReference>
<evidence type="ECO:0000256" key="7">
    <source>
        <dbReference type="ARBA" id="ARBA00023237"/>
    </source>
</evidence>
<dbReference type="Pfam" id="PF02321">
    <property type="entry name" value="OEP"/>
    <property type="match status" value="2"/>
</dbReference>
<evidence type="ECO:0000256" key="2">
    <source>
        <dbReference type="ARBA" id="ARBA00007613"/>
    </source>
</evidence>
<dbReference type="PANTHER" id="PTHR30026:SF21">
    <property type="entry name" value="SLR1270 PROTEIN"/>
    <property type="match status" value="1"/>
</dbReference>
<evidence type="ECO:0000256" key="1">
    <source>
        <dbReference type="ARBA" id="ARBA00004442"/>
    </source>
</evidence>
<dbReference type="InterPro" id="IPR051906">
    <property type="entry name" value="TolC-like"/>
</dbReference>
<dbReference type="PANTHER" id="PTHR30026">
    <property type="entry name" value="OUTER MEMBRANE PROTEIN TOLC"/>
    <property type="match status" value="1"/>
</dbReference>
<comment type="similarity">
    <text evidence="2">Belongs to the outer membrane factor (OMF) (TC 1.B.17) family.</text>
</comment>
<evidence type="ECO:0000256" key="8">
    <source>
        <dbReference type="SAM" id="Phobius"/>
    </source>
</evidence>
<dbReference type="AlphaFoldDB" id="F2NFD2"/>
<feature type="transmembrane region" description="Helical" evidence="8">
    <location>
        <begin position="12"/>
        <end position="33"/>
    </location>
</feature>
<name>F2NFD2_DESAR</name>
<evidence type="ECO:0000256" key="3">
    <source>
        <dbReference type="ARBA" id="ARBA00022448"/>
    </source>
</evidence>
<dbReference type="RefSeq" id="WP_013707160.1">
    <property type="nucleotide sequence ID" value="NC_015388.1"/>
</dbReference>
<keyword evidence="5 8" id="KW-0812">Transmembrane</keyword>
<evidence type="ECO:0000313" key="10">
    <source>
        <dbReference type="Proteomes" id="UP000000483"/>
    </source>
</evidence>
<dbReference type="HOGENOM" id="CLU_012817_10_0_7"/>
<dbReference type="eggNOG" id="COG1538">
    <property type="taxonomic scope" value="Bacteria"/>
</dbReference>
<keyword evidence="4" id="KW-1134">Transmembrane beta strand</keyword>
<dbReference type="EMBL" id="CP002629">
    <property type="protein sequence ID" value="AEB10051.1"/>
    <property type="molecule type" value="Genomic_DNA"/>
</dbReference>
<organism evidence="9 10">
    <name type="scientific">Desulfobacca acetoxidans (strain ATCC 700848 / DSM 11109 / ASRB2)</name>
    <dbReference type="NCBI Taxonomy" id="880072"/>
    <lineage>
        <taxon>Bacteria</taxon>
        <taxon>Pseudomonadati</taxon>
        <taxon>Thermodesulfobacteriota</taxon>
        <taxon>Desulfobaccia</taxon>
        <taxon>Desulfobaccales</taxon>
        <taxon>Desulfobaccaceae</taxon>
        <taxon>Desulfobacca</taxon>
    </lineage>
</organism>
<evidence type="ECO:0000313" key="9">
    <source>
        <dbReference type="EMBL" id="AEB10051.1"/>
    </source>
</evidence>